<evidence type="ECO:0000313" key="2">
    <source>
        <dbReference type="EMBL" id="KAB2350068.1"/>
    </source>
</evidence>
<comment type="caution">
    <text evidence="2">The sequence shown here is derived from an EMBL/GenBank/DDBJ whole genome shotgun (WGS) entry which is preliminary data.</text>
</comment>
<evidence type="ECO:0000256" key="1">
    <source>
        <dbReference type="SAM" id="MobiDB-lite"/>
    </source>
</evidence>
<protein>
    <recommendedName>
        <fullName evidence="4">L-tyrosine 3-hydroxylase</fullName>
    </recommendedName>
</protein>
<proteinExistence type="predicted"/>
<organism evidence="2 3">
    <name type="scientific">Actinomadura rudentiformis</name>
    <dbReference type="NCBI Taxonomy" id="359158"/>
    <lineage>
        <taxon>Bacteria</taxon>
        <taxon>Bacillati</taxon>
        <taxon>Actinomycetota</taxon>
        <taxon>Actinomycetes</taxon>
        <taxon>Streptosporangiales</taxon>
        <taxon>Thermomonosporaceae</taxon>
        <taxon>Actinomadura</taxon>
    </lineage>
</organism>
<dbReference type="EMBL" id="WBMT01000004">
    <property type="protein sequence ID" value="KAB2350068.1"/>
    <property type="molecule type" value="Genomic_DNA"/>
</dbReference>
<reference evidence="2 3" key="1">
    <citation type="submission" date="2019-09" db="EMBL/GenBank/DDBJ databases">
        <title>Actinomadura physcomitrii sp. nov., a novel actinomycete isolated from moss [Physcomitrium sphaericum (Ludw) Fuernr].</title>
        <authorList>
            <person name="Zhuang X."/>
            <person name="Liu C."/>
        </authorList>
    </citation>
    <scope>NUCLEOTIDE SEQUENCE [LARGE SCALE GENOMIC DNA]</scope>
    <source>
        <strain evidence="2 3">HMC1</strain>
    </source>
</reference>
<keyword evidence="3" id="KW-1185">Reference proteome</keyword>
<feature type="compositionally biased region" description="Low complexity" evidence="1">
    <location>
        <begin position="289"/>
        <end position="300"/>
    </location>
</feature>
<dbReference type="AlphaFoldDB" id="A0A6H9YQY3"/>
<accession>A0A6H9YQY3</accession>
<feature type="region of interest" description="Disordered" evidence="1">
    <location>
        <begin position="280"/>
        <end position="300"/>
    </location>
</feature>
<sequence>MDRLVLPRALPRLGATAASCSSPAPCPQPIDHDLDLVEQAAAGAGMQRLAPPADPDARLWYRLRTGQQAAFPLWQQLGATLHRFLTEPTLELADRAVQLQEGYSVLFLYIGSCTPEQYEATARPRLQACHPSFTAEWAADYPTVSVALRRLHKLDRTTETDRIITAYQISQQVHFAIAQRLVPDGASLLQRSGRLPGLGPNQSEQDLYDRFFWVKRAPICGRTWLAQTVRRLTQIICDLAHHELRPPSIPPLQPHRHHQQIARIETDAIGIIRGIIHTLADPGTPRPGPSTRGLPRYGCR</sequence>
<evidence type="ECO:0000313" key="3">
    <source>
        <dbReference type="Proteomes" id="UP000468735"/>
    </source>
</evidence>
<dbReference type="Proteomes" id="UP000468735">
    <property type="component" value="Unassembled WGS sequence"/>
</dbReference>
<name>A0A6H9YQY3_9ACTN</name>
<evidence type="ECO:0008006" key="4">
    <source>
        <dbReference type="Google" id="ProtNLM"/>
    </source>
</evidence>
<gene>
    <name evidence="2" type="ORF">F8566_09625</name>
</gene>